<dbReference type="GO" id="GO:0005886">
    <property type="term" value="C:plasma membrane"/>
    <property type="evidence" value="ECO:0007669"/>
    <property type="project" value="UniProtKB-SubCell"/>
</dbReference>
<gene>
    <name evidence="11" type="ORF">D6851_00310</name>
</gene>
<feature type="transmembrane region" description="Helical" evidence="9">
    <location>
        <begin position="286"/>
        <end position="309"/>
    </location>
</feature>
<feature type="region of interest" description="Disordered" evidence="8">
    <location>
        <begin position="1"/>
        <end position="20"/>
    </location>
</feature>
<feature type="domain" description="Major facilitator superfamily (MFS) profile" evidence="10">
    <location>
        <begin position="29"/>
        <end position="512"/>
    </location>
</feature>
<dbReference type="CDD" id="cd17503">
    <property type="entry name" value="MFS_LmrB_MDR_like"/>
    <property type="match status" value="1"/>
</dbReference>
<evidence type="ECO:0000256" key="5">
    <source>
        <dbReference type="ARBA" id="ARBA00022692"/>
    </source>
</evidence>
<keyword evidence="7 9" id="KW-0472">Membrane</keyword>
<organism evidence="11 12">
    <name type="scientific">Altericroceibacterium spongiae</name>
    <dbReference type="NCBI Taxonomy" id="2320269"/>
    <lineage>
        <taxon>Bacteria</taxon>
        <taxon>Pseudomonadati</taxon>
        <taxon>Pseudomonadota</taxon>
        <taxon>Alphaproteobacteria</taxon>
        <taxon>Sphingomonadales</taxon>
        <taxon>Erythrobacteraceae</taxon>
        <taxon>Altericroceibacterium</taxon>
    </lineage>
</organism>
<feature type="transmembrane region" description="Helical" evidence="9">
    <location>
        <begin position="215"/>
        <end position="234"/>
    </location>
</feature>
<comment type="subcellular location">
    <subcellularLocation>
        <location evidence="1">Cell membrane</location>
        <topology evidence="1">Multi-pass membrane protein</topology>
    </subcellularLocation>
</comment>
<dbReference type="InterPro" id="IPR004638">
    <property type="entry name" value="EmrB-like"/>
</dbReference>
<name>A0A420EQS8_9SPHN</name>
<protein>
    <submittedName>
        <fullName evidence="11">DHA2 family efflux MFS transporter permease subunit</fullName>
    </submittedName>
</protein>
<sequence>MSGAASAPAEPGTADTTPPPLSGMPLALAALALGLANFLVLLDTTIANVSLPHIAGSLGVSNTQSTWIITSYAVAEAICVPLTGWLAGRFGTYRIFVWALVGFTVFSTFCGLSRTLGMLIACRIGQGLCGGPLMPLSQALLLRIFPRAKAGLAMSVAAMTTIIAPILGPILGGKISDDYSWPWIFFINLPAAALCIFGVVQLLKRYETETQKLPIDKVGLFMLVFWVGSFQLMLDLGREHDWFGSNMIVALAVFAAVGFVAFLIWEFTEDHPIVDLRVLRHRGFTAATAALAIGFSTIYCSIVIVPLFLQSVPAYTSTWSGYAMSTMGVFAIMLAPIAGRSGQWIDMRITVCFGLVWLGFVSFLRARWTADLDFWSYAMPQLLQGIGTPFFMIGLMTLGLSAVPPRETASAAGLMAFIRTLATALGTSIITTRWDDGTEEARAQLVGIVNGGQSYMETLTSAGFSVQQAREMLAQLIELQGATISASHLFMEIGVLCIIAAQFAWLIPKARPGAAPAGGH</sequence>
<dbReference type="PROSITE" id="PS50850">
    <property type="entry name" value="MFS"/>
    <property type="match status" value="1"/>
</dbReference>
<comment type="similarity">
    <text evidence="2">Belongs to the major facilitator superfamily. EmrB family.</text>
</comment>
<feature type="transmembrane region" description="Helical" evidence="9">
    <location>
        <begin position="321"/>
        <end position="339"/>
    </location>
</feature>
<dbReference type="InterPro" id="IPR011701">
    <property type="entry name" value="MFS"/>
</dbReference>
<comment type="caution">
    <text evidence="11">The sequence shown here is derived from an EMBL/GenBank/DDBJ whole genome shotgun (WGS) entry which is preliminary data.</text>
</comment>
<evidence type="ECO:0000313" key="11">
    <source>
        <dbReference type="EMBL" id="RKF23000.1"/>
    </source>
</evidence>
<evidence type="ECO:0000259" key="10">
    <source>
        <dbReference type="PROSITE" id="PS50850"/>
    </source>
</evidence>
<dbReference type="SUPFAM" id="SSF103473">
    <property type="entry name" value="MFS general substrate transporter"/>
    <property type="match status" value="1"/>
</dbReference>
<keyword evidence="3" id="KW-0813">Transport</keyword>
<keyword evidence="5 9" id="KW-0812">Transmembrane</keyword>
<feature type="transmembrane region" description="Helical" evidence="9">
    <location>
        <begin position="183"/>
        <end position="203"/>
    </location>
</feature>
<keyword evidence="6 9" id="KW-1133">Transmembrane helix</keyword>
<dbReference type="PANTHER" id="PTHR42718">
    <property type="entry name" value="MAJOR FACILITATOR SUPERFAMILY MULTIDRUG TRANSPORTER MFSC"/>
    <property type="match status" value="1"/>
</dbReference>
<dbReference type="Gene3D" id="1.20.1250.20">
    <property type="entry name" value="MFS general substrate transporter like domains"/>
    <property type="match status" value="1"/>
</dbReference>
<feature type="transmembrane region" description="Helical" evidence="9">
    <location>
        <begin position="93"/>
        <end position="113"/>
    </location>
</feature>
<dbReference type="PANTHER" id="PTHR42718:SF9">
    <property type="entry name" value="MAJOR FACILITATOR SUPERFAMILY MULTIDRUG TRANSPORTER MFSC"/>
    <property type="match status" value="1"/>
</dbReference>
<evidence type="ECO:0000256" key="8">
    <source>
        <dbReference type="SAM" id="MobiDB-lite"/>
    </source>
</evidence>
<dbReference type="AlphaFoldDB" id="A0A420EQS8"/>
<feature type="transmembrane region" description="Helical" evidence="9">
    <location>
        <begin position="150"/>
        <end position="171"/>
    </location>
</feature>
<evidence type="ECO:0000256" key="7">
    <source>
        <dbReference type="ARBA" id="ARBA00023136"/>
    </source>
</evidence>
<keyword evidence="4" id="KW-1003">Cell membrane</keyword>
<dbReference type="Proteomes" id="UP000284395">
    <property type="component" value="Unassembled WGS sequence"/>
</dbReference>
<evidence type="ECO:0000256" key="6">
    <source>
        <dbReference type="ARBA" id="ARBA00022989"/>
    </source>
</evidence>
<dbReference type="InterPro" id="IPR020846">
    <property type="entry name" value="MFS_dom"/>
</dbReference>
<feature type="transmembrane region" description="Helical" evidence="9">
    <location>
        <begin position="67"/>
        <end position="87"/>
    </location>
</feature>
<evidence type="ECO:0000256" key="9">
    <source>
        <dbReference type="SAM" id="Phobius"/>
    </source>
</evidence>
<dbReference type="GO" id="GO:0022857">
    <property type="term" value="F:transmembrane transporter activity"/>
    <property type="evidence" value="ECO:0007669"/>
    <property type="project" value="InterPro"/>
</dbReference>
<accession>A0A420EQS8</accession>
<evidence type="ECO:0000313" key="12">
    <source>
        <dbReference type="Proteomes" id="UP000284395"/>
    </source>
</evidence>
<evidence type="ECO:0000256" key="1">
    <source>
        <dbReference type="ARBA" id="ARBA00004651"/>
    </source>
</evidence>
<dbReference type="InterPro" id="IPR036259">
    <property type="entry name" value="MFS_trans_sf"/>
</dbReference>
<proteinExistence type="inferred from homology"/>
<dbReference type="EMBL" id="RAPF01000001">
    <property type="protein sequence ID" value="RKF23000.1"/>
    <property type="molecule type" value="Genomic_DNA"/>
</dbReference>
<dbReference type="Pfam" id="PF07690">
    <property type="entry name" value="MFS_1"/>
    <property type="match status" value="1"/>
</dbReference>
<feature type="transmembrane region" description="Helical" evidence="9">
    <location>
        <begin position="26"/>
        <end position="46"/>
    </location>
</feature>
<dbReference type="OrthoDB" id="9812221at2"/>
<evidence type="ECO:0000256" key="4">
    <source>
        <dbReference type="ARBA" id="ARBA00022475"/>
    </source>
</evidence>
<feature type="transmembrane region" description="Helical" evidence="9">
    <location>
        <begin position="246"/>
        <end position="265"/>
    </location>
</feature>
<evidence type="ECO:0000256" key="3">
    <source>
        <dbReference type="ARBA" id="ARBA00022448"/>
    </source>
</evidence>
<feature type="transmembrane region" description="Helical" evidence="9">
    <location>
        <begin position="351"/>
        <end position="370"/>
    </location>
</feature>
<dbReference type="Gene3D" id="1.20.1720.10">
    <property type="entry name" value="Multidrug resistance protein D"/>
    <property type="match status" value="1"/>
</dbReference>
<evidence type="ECO:0000256" key="2">
    <source>
        <dbReference type="ARBA" id="ARBA00008537"/>
    </source>
</evidence>
<keyword evidence="12" id="KW-1185">Reference proteome</keyword>
<reference evidence="11 12" key="1">
    <citation type="submission" date="2018-09" db="EMBL/GenBank/DDBJ databases">
        <title>Altererythrobacter spongiae sp. nov., isolated from a marine sponge.</title>
        <authorList>
            <person name="Zhuang L."/>
            <person name="Luo L."/>
        </authorList>
    </citation>
    <scope>NUCLEOTIDE SEQUENCE [LARGE SCALE GENOMIC DNA]</scope>
    <source>
        <strain evidence="11 12">HN-Y73</strain>
    </source>
</reference>
<feature type="transmembrane region" description="Helical" evidence="9">
    <location>
        <begin position="382"/>
        <end position="403"/>
    </location>
</feature>
<dbReference type="RefSeq" id="WP_120322903.1">
    <property type="nucleotide sequence ID" value="NZ_RAPF01000001.1"/>
</dbReference>
<feature type="transmembrane region" description="Helical" evidence="9">
    <location>
        <begin position="489"/>
        <end position="507"/>
    </location>
</feature>
<dbReference type="NCBIfam" id="TIGR00711">
    <property type="entry name" value="efflux_EmrB"/>
    <property type="match status" value="1"/>
</dbReference>